<organism evidence="4 5">
    <name type="scientific">Penicillium cosmopolitanum</name>
    <dbReference type="NCBI Taxonomy" id="1131564"/>
    <lineage>
        <taxon>Eukaryota</taxon>
        <taxon>Fungi</taxon>
        <taxon>Dikarya</taxon>
        <taxon>Ascomycota</taxon>
        <taxon>Pezizomycotina</taxon>
        <taxon>Eurotiomycetes</taxon>
        <taxon>Eurotiomycetidae</taxon>
        <taxon>Eurotiales</taxon>
        <taxon>Aspergillaceae</taxon>
        <taxon>Penicillium</taxon>
    </lineage>
</organism>
<evidence type="ECO:0000313" key="5">
    <source>
        <dbReference type="Proteomes" id="UP001147747"/>
    </source>
</evidence>
<keyword evidence="1 3" id="KW-0853">WD repeat</keyword>
<protein>
    <recommendedName>
        <fullName evidence="6">Anaphase-promoting complex subunit 4 WD40 domain-containing protein</fullName>
    </recommendedName>
</protein>
<dbReference type="InterPro" id="IPR015943">
    <property type="entry name" value="WD40/YVTN_repeat-like_dom_sf"/>
</dbReference>
<dbReference type="OrthoDB" id="538223at2759"/>
<gene>
    <name evidence="4" type="ORF">N7509_007979</name>
</gene>
<dbReference type="SMART" id="SM00320">
    <property type="entry name" value="WD40"/>
    <property type="match status" value="4"/>
</dbReference>
<evidence type="ECO:0000313" key="4">
    <source>
        <dbReference type="EMBL" id="KAJ5392489.1"/>
    </source>
</evidence>
<dbReference type="InterPro" id="IPR019775">
    <property type="entry name" value="WD40_repeat_CS"/>
</dbReference>
<feature type="repeat" description="WD" evidence="3">
    <location>
        <begin position="1"/>
        <end position="33"/>
    </location>
</feature>
<dbReference type="Proteomes" id="UP001147747">
    <property type="component" value="Unassembled WGS sequence"/>
</dbReference>
<dbReference type="InterPro" id="IPR001680">
    <property type="entry name" value="WD40_rpt"/>
</dbReference>
<feature type="repeat" description="WD" evidence="3">
    <location>
        <begin position="119"/>
        <end position="140"/>
    </location>
</feature>
<dbReference type="Gene3D" id="2.130.10.10">
    <property type="entry name" value="YVTN repeat-like/Quinoprotein amine dehydrogenase"/>
    <property type="match status" value="2"/>
</dbReference>
<name>A0A9W9W015_9EURO</name>
<dbReference type="GeneID" id="81371596"/>
<dbReference type="PROSITE" id="PS50082">
    <property type="entry name" value="WD_REPEATS_2"/>
    <property type="match status" value="4"/>
</dbReference>
<reference evidence="4" key="1">
    <citation type="submission" date="2022-12" db="EMBL/GenBank/DDBJ databases">
        <authorList>
            <person name="Petersen C."/>
        </authorList>
    </citation>
    <scope>NUCLEOTIDE SEQUENCE</scope>
    <source>
        <strain evidence="4">IBT 29677</strain>
    </source>
</reference>
<accession>A0A9W9W015</accession>
<evidence type="ECO:0008006" key="6">
    <source>
        <dbReference type="Google" id="ProtNLM"/>
    </source>
</evidence>
<keyword evidence="5" id="KW-1185">Reference proteome</keyword>
<proteinExistence type="predicted"/>
<evidence type="ECO:0000256" key="2">
    <source>
        <dbReference type="ARBA" id="ARBA00022737"/>
    </source>
</evidence>
<comment type="caution">
    <text evidence="4">The sequence shown here is derived from an EMBL/GenBank/DDBJ whole genome shotgun (WGS) entry which is preliminary data.</text>
</comment>
<dbReference type="RefSeq" id="XP_056488167.1">
    <property type="nucleotide sequence ID" value="XM_056632616.1"/>
</dbReference>
<reference evidence="4" key="2">
    <citation type="journal article" date="2023" name="IMA Fungus">
        <title>Comparative genomic study of the Penicillium genus elucidates a diverse pangenome and 15 lateral gene transfer events.</title>
        <authorList>
            <person name="Petersen C."/>
            <person name="Sorensen T."/>
            <person name="Nielsen M.R."/>
            <person name="Sondergaard T.E."/>
            <person name="Sorensen J.L."/>
            <person name="Fitzpatrick D.A."/>
            <person name="Frisvad J.C."/>
            <person name="Nielsen K.L."/>
        </authorList>
    </citation>
    <scope>NUCLEOTIDE SEQUENCE</scope>
    <source>
        <strain evidence="4">IBT 29677</strain>
    </source>
</reference>
<dbReference type="EMBL" id="JAPZBU010000008">
    <property type="protein sequence ID" value="KAJ5392489.1"/>
    <property type="molecule type" value="Genomic_DNA"/>
</dbReference>
<feature type="repeat" description="WD" evidence="3">
    <location>
        <begin position="43"/>
        <end position="84"/>
    </location>
</feature>
<evidence type="ECO:0000256" key="1">
    <source>
        <dbReference type="ARBA" id="ARBA00022574"/>
    </source>
</evidence>
<evidence type="ECO:0000256" key="3">
    <source>
        <dbReference type="PROSITE-ProRule" id="PRU00221"/>
    </source>
</evidence>
<dbReference type="PROSITE" id="PS50294">
    <property type="entry name" value="WD_REPEATS_REGION"/>
    <property type="match status" value="3"/>
</dbReference>
<dbReference type="PRINTS" id="PR00320">
    <property type="entry name" value="GPROTEINBRPT"/>
</dbReference>
<dbReference type="Pfam" id="PF00400">
    <property type="entry name" value="WD40"/>
    <property type="match status" value="4"/>
</dbReference>
<keyword evidence="2" id="KW-0677">Repeat</keyword>
<dbReference type="InterPro" id="IPR036322">
    <property type="entry name" value="WD40_repeat_dom_sf"/>
</dbReference>
<dbReference type="CDD" id="cd00200">
    <property type="entry name" value="WD40"/>
    <property type="match status" value="1"/>
</dbReference>
<dbReference type="AlphaFoldDB" id="A0A9W9W015"/>
<dbReference type="PANTHER" id="PTHR19879:SF9">
    <property type="entry name" value="TRANSCRIPTION INITIATION FACTOR TFIID SUBUNIT 5"/>
    <property type="match status" value="1"/>
</dbReference>
<dbReference type="PROSITE" id="PS00678">
    <property type="entry name" value="WD_REPEATS_1"/>
    <property type="match status" value="1"/>
</dbReference>
<dbReference type="PANTHER" id="PTHR19879">
    <property type="entry name" value="TRANSCRIPTION INITIATION FACTOR TFIID"/>
    <property type="match status" value="1"/>
</dbReference>
<feature type="repeat" description="WD" evidence="3">
    <location>
        <begin position="141"/>
        <end position="182"/>
    </location>
</feature>
<sequence>MKGHSKLIEWVAFSPSGRLLASSSGDNSIGIWDPMTGALANILEGSLSYASSGAFSPDERLFATGTNDGKVQLWDLITGTLSQQFEGHSSVISLVAFSTDGRLLASSSGVQLYDMATGVSTQADNTVRLWDVATGTLARTFEGHLESVASVAFSPDGRLMASGSKDNTMRLWDVATGALARTWNVENIVTTLEFYYEGSRLRTNFGWVDIESECDVSSFHPPCANLGISIGNDQWIRLSGEKVLWLPIESRPTCFKVNGNTLA</sequence>
<dbReference type="SUPFAM" id="SSF50978">
    <property type="entry name" value="WD40 repeat-like"/>
    <property type="match status" value="1"/>
</dbReference>
<dbReference type="InterPro" id="IPR020472">
    <property type="entry name" value="WD40_PAC1"/>
</dbReference>